<keyword evidence="5" id="KW-1185">Reference proteome</keyword>
<reference evidence="4 5" key="1">
    <citation type="submission" date="2019-12" db="EMBL/GenBank/DDBJ databases">
        <authorList>
            <person name="Li M."/>
        </authorList>
    </citation>
    <scope>NUCLEOTIDE SEQUENCE [LARGE SCALE GENOMIC DNA]</scope>
    <source>
        <strain evidence="4 5">GBMRC 2046</strain>
    </source>
</reference>
<dbReference type="PANTHER" id="PTHR10204">
    <property type="entry name" value="NAD P H OXIDOREDUCTASE-RELATED"/>
    <property type="match status" value="1"/>
</dbReference>
<dbReference type="SUPFAM" id="SSF52218">
    <property type="entry name" value="Flavoproteins"/>
    <property type="match status" value="1"/>
</dbReference>
<sequence>MRVLVVYAHPVETSYCSALKDATLAALEKGGHEIDLLDLYAEGFDPCLSRKERIAYHDPDANRAPVEDYVERLLTAEGLVLVYPVWNFGFPAILKGYFDRVFLPGVSFELVDGDVVPALHNIRKLAAVTTYGATPLRAFLAGNPPKKIVKRVLRAVIRPGAPLTYLAHYDMNNSTPGTRKRFLGRVHDRMRRY</sequence>
<accession>A0A7X3LUF2</accession>
<dbReference type="Gene3D" id="3.40.50.360">
    <property type="match status" value="1"/>
</dbReference>
<dbReference type="InterPro" id="IPR003680">
    <property type="entry name" value="Flavodoxin_fold"/>
</dbReference>
<name>A0A7X3LUF2_9HYPH</name>
<dbReference type="InterPro" id="IPR029039">
    <property type="entry name" value="Flavoprotein-like_sf"/>
</dbReference>
<comment type="caution">
    <text evidence="4">The sequence shown here is derived from an EMBL/GenBank/DDBJ whole genome shotgun (WGS) entry which is preliminary data.</text>
</comment>
<evidence type="ECO:0000259" key="3">
    <source>
        <dbReference type="Pfam" id="PF02525"/>
    </source>
</evidence>
<dbReference type="Proteomes" id="UP000433101">
    <property type="component" value="Unassembled WGS sequence"/>
</dbReference>
<evidence type="ECO:0000313" key="4">
    <source>
        <dbReference type="EMBL" id="MXN65258.1"/>
    </source>
</evidence>
<proteinExistence type="inferred from homology"/>
<keyword evidence="2" id="KW-0560">Oxidoreductase</keyword>
<evidence type="ECO:0000256" key="2">
    <source>
        <dbReference type="ARBA" id="ARBA00023002"/>
    </source>
</evidence>
<dbReference type="GO" id="GO:0003955">
    <property type="term" value="F:NAD(P)H dehydrogenase (quinone) activity"/>
    <property type="evidence" value="ECO:0007669"/>
    <property type="project" value="TreeGrafter"/>
</dbReference>
<dbReference type="Pfam" id="PF02525">
    <property type="entry name" value="Flavodoxin_2"/>
    <property type="match status" value="1"/>
</dbReference>
<feature type="domain" description="Flavodoxin-like fold" evidence="3">
    <location>
        <begin position="1"/>
        <end position="134"/>
    </location>
</feature>
<evidence type="ECO:0000313" key="5">
    <source>
        <dbReference type="Proteomes" id="UP000433101"/>
    </source>
</evidence>
<evidence type="ECO:0000256" key="1">
    <source>
        <dbReference type="ARBA" id="ARBA00006252"/>
    </source>
</evidence>
<comment type="similarity">
    <text evidence="1">Belongs to the NAD(P)H dehydrogenase (quinone) family.</text>
</comment>
<protein>
    <submittedName>
        <fullName evidence="4">Flavodoxin family protein</fullName>
    </submittedName>
</protein>
<dbReference type="GO" id="GO:0005829">
    <property type="term" value="C:cytosol"/>
    <property type="evidence" value="ECO:0007669"/>
    <property type="project" value="TreeGrafter"/>
</dbReference>
<gene>
    <name evidence="4" type="ORF">GR183_10135</name>
</gene>
<organism evidence="4 5">
    <name type="scientific">Stappia sediminis</name>
    <dbReference type="NCBI Taxonomy" id="2692190"/>
    <lineage>
        <taxon>Bacteria</taxon>
        <taxon>Pseudomonadati</taxon>
        <taxon>Pseudomonadota</taxon>
        <taxon>Alphaproteobacteria</taxon>
        <taxon>Hyphomicrobiales</taxon>
        <taxon>Stappiaceae</taxon>
        <taxon>Stappia</taxon>
    </lineage>
</organism>
<dbReference type="RefSeq" id="WP_160775459.1">
    <property type="nucleotide sequence ID" value="NZ_WUMV01000003.1"/>
</dbReference>
<dbReference type="InterPro" id="IPR051545">
    <property type="entry name" value="NAD(P)H_dehydrogenase_qn"/>
</dbReference>
<dbReference type="AlphaFoldDB" id="A0A7X3LUF2"/>
<dbReference type="EMBL" id="WUMV01000003">
    <property type="protein sequence ID" value="MXN65258.1"/>
    <property type="molecule type" value="Genomic_DNA"/>
</dbReference>
<dbReference type="PANTHER" id="PTHR10204:SF34">
    <property type="entry name" value="NAD(P)H DEHYDROGENASE [QUINONE] 1 ISOFORM 1"/>
    <property type="match status" value="1"/>
</dbReference>